<keyword evidence="3" id="KW-1185">Reference proteome</keyword>
<name>A0A4R5D5L7_9ACTN</name>
<evidence type="ECO:0000313" key="3">
    <source>
        <dbReference type="Proteomes" id="UP000294739"/>
    </source>
</evidence>
<dbReference type="SUPFAM" id="SSF53254">
    <property type="entry name" value="Phosphoglycerate mutase-like"/>
    <property type="match status" value="1"/>
</dbReference>
<organism evidence="2 3">
    <name type="scientific">Jiangella asiatica</name>
    <dbReference type="NCBI Taxonomy" id="2530372"/>
    <lineage>
        <taxon>Bacteria</taxon>
        <taxon>Bacillati</taxon>
        <taxon>Actinomycetota</taxon>
        <taxon>Actinomycetes</taxon>
        <taxon>Jiangellales</taxon>
        <taxon>Jiangellaceae</taxon>
        <taxon>Jiangella</taxon>
    </lineage>
</organism>
<dbReference type="FunCoup" id="A0A4R5D5L7">
    <property type="interactions" value="9"/>
</dbReference>
<dbReference type="InterPro" id="IPR029033">
    <property type="entry name" value="His_PPase_superfam"/>
</dbReference>
<dbReference type="PANTHER" id="PTHR48100">
    <property type="entry name" value="BROAD-SPECIFICITY PHOSPHATASE YOR283W-RELATED"/>
    <property type="match status" value="1"/>
</dbReference>
<gene>
    <name evidence="2" type="ORF">E1269_16505</name>
</gene>
<protein>
    <submittedName>
        <fullName evidence="2">Histidine phosphatase family protein</fullName>
    </submittedName>
</protein>
<dbReference type="AlphaFoldDB" id="A0A4R5D5L7"/>
<dbReference type="InterPro" id="IPR013078">
    <property type="entry name" value="His_Pase_superF_clade-1"/>
</dbReference>
<proteinExistence type="predicted"/>
<dbReference type="PIRSF" id="PIRSF000709">
    <property type="entry name" value="6PFK_2-Ptase"/>
    <property type="match status" value="1"/>
</dbReference>
<dbReference type="EMBL" id="SMKZ01000022">
    <property type="protein sequence ID" value="TDE08769.1"/>
    <property type="molecule type" value="Genomic_DNA"/>
</dbReference>
<evidence type="ECO:0000256" key="1">
    <source>
        <dbReference type="PIRSR" id="PIRSR613078-2"/>
    </source>
</evidence>
<reference evidence="2 3" key="1">
    <citation type="submission" date="2019-03" db="EMBL/GenBank/DDBJ databases">
        <title>Draft genome sequences of novel Actinobacteria.</title>
        <authorList>
            <person name="Sahin N."/>
            <person name="Ay H."/>
            <person name="Saygin H."/>
        </authorList>
    </citation>
    <scope>NUCLEOTIDE SEQUENCE [LARGE SCALE GENOMIC DNA]</scope>
    <source>
        <strain evidence="2 3">5K138</strain>
    </source>
</reference>
<dbReference type="RefSeq" id="WP_131896430.1">
    <property type="nucleotide sequence ID" value="NZ_SMKZ01000022.1"/>
</dbReference>
<comment type="caution">
    <text evidence="2">The sequence shown here is derived from an EMBL/GenBank/DDBJ whole genome shotgun (WGS) entry which is preliminary data.</text>
</comment>
<dbReference type="CDD" id="cd07067">
    <property type="entry name" value="HP_PGM_like"/>
    <property type="match status" value="1"/>
</dbReference>
<dbReference type="Pfam" id="PF00300">
    <property type="entry name" value="His_Phos_1"/>
    <property type="match status" value="1"/>
</dbReference>
<feature type="binding site" evidence="1">
    <location>
        <position position="60"/>
    </location>
    <ligand>
        <name>substrate</name>
    </ligand>
</feature>
<accession>A0A4R5D5L7</accession>
<dbReference type="OrthoDB" id="4697614at2"/>
<dbReference type="InterPro" id="IPR050275">
    <property type="entry name" value="PGM_Phosphatase"/>
</dbReference>
<dbReference type="InParanoid" id="A0A4R5D5L7"/>
<dbReference type="PANTHER" id="PTHR48100:SF15">
    <property type="entry name" value="SEDOHEPTULOSE 1,7-BISPHOSPHATASE"/>
    <property type="match status" value="1"/>
</dbReference>
<dbReference type="GO" id="GO:0101006">
    <property type="term" value="F:protein histidine phosphatase activity"/>
    <property type="evidence" value="ECO:0007669"/>
    <property type="project" value="TreeGrafter"/>
</dbReference>
<dbReference type="GO" id="GO:0070297">
    <property type="term" value="P:regulation of phosphorelay signal transduction system"/>
    <property type="evidence" value="ECO:0007669"/>
    <property type="project" value="TreeGrafter"/>
</dbReference>
<evidence type="ECO:0000313" key="2">
    <source>
        <dbReference type="EMBL" id="TDE08769.1"/>
    </source>
</evidence>
<sequence>MSGPELWLVRHGQTEWSRDGKHTSNTDLPLTPEGEVAARAIGERLATTTFDLVLASPLRRARTTAALAGFPDPEITDDLREWDYGEYEGITTPTIRERDADWSLWMDGAPGGESPAEVAARTDRVVARVRADAATRVLAFAHGHILRVLAVRWLGLPVDDGAHLRLDTATVSVLGWERETPAVARWNA</sequence>
<dbReference type="Gene3D" id="3.40.50.1240">
    <property type="entry name" value="Phosphoglycerate mutase-like"/>
    <property type="match status" value="1"/>
</dbReference>
<dbReference type="SMART" id="SM00855">
    <property type="entry name" value="PGAM"/>
    <property type="match status" value="1"/>
</dbReference>
<dbReference type="Proteomes" id="UP000294739">
    <property type="component" value="Unassembled WGS sequence"/>
</dbReference>